<keyword evidence="8" id="KW-0653">Protein transport</keyword>
<accession>A0A3P4B0W3</accession>
<evidence type="ECO:0000256" key="6">
    <source>
        <dbReference type="ARBA" id="ARBA00022500"/>
    </source>
</evidence>
<name>A0A3P4B0W3_9BURK</name>
<evidence type="ECO:0000256" key="4">
    <source>
        <dbReference type="ARBA" id="ARBA00022448"/>
    </source>
</evidence>
<dbReference type="GO" id="GO:0044781">
    <property type="term" value="P:bacterial-type flagellum organization"/>
    <property type="evidence" value="ECO:0007669"/>
    <property type="project" value="UniProtKB-KW"/>
</dbReference>
<dbReference type="PIRSF" id="PIRSF019404">
    <property type="entry name" value="FliJ"/>
    <property type="match status" value="1"/>
</dbReference>
<keyword evidence="12" id="KW-0969">Cilium</keyword>
<keyword evidence="4" id="KW-0813">Transport</keyword>
<comment type="subcellular location">
    <subcellularLocation>
        <location evidence="1">Cell membrane</location>
        <topology evidence="1">Peripheral membrane protein</topology>
        <orientation evidence="1">Cytoplasmic side</orientation>
    </subcellularLocation>
</comment>
<dbReference type="GO" id="GO:0005886">
    <property type="term" value="C:plasma membrane"/>
    <property type="evidence" value="ECO:0007669"/>
    <property type="project" value="UniProtKB-SubCell"/>
</dbReference>
<organism evidence="12 13">
    <name type="scientific">Pigmentiphaga humi</name>
    <dbReference type="NCBI Taxonomy" id="2478468"/>
    <lineage>
        <taxon>Bacteria</taxon>
        <taxon>Pseudomonadati</taxon>
        <taxon>Pseudomonadota</taxon>
        <taxon>Betaproteobacteria</taxon>
        <taxon>Burkholderiales</taxon>
        <taxon>Alcaligenaceae</taxon>
        <taxon>Pigmentiphaga</taxon>
    </lineage>
</organism>
<dbReference type="Pfam" id="PF02050">
    <property type="entry name" value="FliJ"/>
    <property type="match status" value="1"/>
</dbReference>
<dbReference type="GO" id="GO:0003774">
    <property type="term" value="F:cytoskeletal motor activity"/>
    <property type="evidence" value="ECO:0007669"/>
    <property type="project" value="InterPro"/>
</dbReference>
<gene>
    <name evidence="12" type="primary">fliJ</name>
    <name evidence="12" type="ORF">PIGHUM_02002</name>
</gene>
<dbReference type="OrthoDB" id="6465096at2"/>
<dbReference type="NCBIfam" id="TIGR02473">
    <property type="entry name" value="flagell_FliJ"/>
    <property type="match status" value="1"/>
</dbReference>
<dbReference type="PANTHER" id="PTHR38786:SF1">
    <property type="entry name" value="FLAGELLAR FLIJ PROTEIN"/>
    <property type="match status" value="1"/>
</dbReference>
<reference evidence="12 13" key="1">
    <citation type="submission" date="2018-10" db="EMBL/GenBank/DDBJ databases">
        <authorList>
            <person name="Criscuolo A."/>
        </authorList>
    </citation>
    <scope>NUCLEOTIDE SEQUENCE [LARGE SCALE GENOMIC DNA]</scope>
    <source>
        <strain evidence="12">DnA1</strain>
    </source>
</reference>
<keyword evidence="10" id="KW-1006">Bacterial flagellum protein export</keyword>
<evidence type="ECO:0000256" key="1">
    <source>
        <dbReference type="ARBA" id="ARBA00004413"/>
    </source>
</evidence>
<evidence type="ECO:0000256" key="11">
    <source>
        <dbReference type="SAM" id="Coils"/>
    </source>
</evidence>
<evidence type="ECO:0000256" key="8">
    <source>
        <dbReference type="ARBA" id="ARBA00022927"/>
    </source>
</evidence>
<dbReference type="GO" id="GO:0071973">
    <property type="term" value="P:bacterial-type flagellum-dependent cell motility"/>
    <property type="evidence" value="ECO:0007669"/>
    <property type="project" value="InterPro"/>
</dbReference>
<evidence type="ECO:0000256" key="5">
    <source>
        <dbReference type="ARBA" id="ARBA00022475"/>
    </source>
</evidence>
<evidence type="ECO:0000256" key="2">
    <source>
        <dbReference type="ARBA" id="ARBA00010004"/>
    </source>
</evidence>
<dbReference type="InterPro" id="IPR052570">
    <property type="entry name" value="FliJ"/>
</dbReference>
<dbReference type="InterPro" id="IPR012823">
    <property type="entry name" value="Flagell_FliJ"/>
</dbReference>
<evidence type="ECO:0000256" key="7">
    <source>
        <dbReference type="ARBA" id="ARBA00022795"/>
    </source>
</evidence>
<dbReference type="PANTHER" id="PTHR38786">
    <property type="entry name" value="FLAGELLAR FLIJ PROTEIN"/>
    <property type="match status" value="1"/>
</dbReference>
<dbReference type="InterPro" id="IPR018006">
    <property type="entry name" value="Flag_FliJ_proteobac"/>
</dbReference>
<dbReference type="InterPro" id="IPR053716">
    <property type="entry name" value="Flag_assembly_chemotaxis_eff"/>
</dbReference>
<dbReference type="GO" id="GO:0009288">
    <property type="term" value="C:bacterial-type flagellum"/>
    <property type="evidence" value="ECO:0007669"/>
    <property type="project" value="InterPro"/>
</dbReference>
<keyword evidence="7" id="KW-1005">Bacterial flagellum biogenesis</keyword>
<keyword evidence="5" id="KW-1003">Cell membrane</keyword>
<dbReference type="PRINTS" id="PR01004">
    <property type="entry name" value="FLGFLIJ"/>
</dbReference>
<evidence type="ECO:0000256" key="3">
    <source>
        <dbReference type="ARBA" id="ARBA00020392"/>
    </source>
</evidence>
<evidence type="ECO:0000256" key="10">
    <source>
        <dbReference type="ARBA" id="ARBA00023225"/>
    </source>
</evidence>
<protein>
    <recommendedName>
        <fullName evidence="3">Flagellar FliJ protein</fullName>
    </recommendedName>
</protein>
<dbReference type="RefSeq" id="WP_160142232.1">
    <property type="nucleotide sequence ID" value="NZ_UWPJ01000016.1"/>
</dbReference>
<keyword evidence="6" id="KW-0145">Chemotaxis</keyword>
<comment type="similarity">
    <text evidence="2">Belongs to the FliJ family.</text>
</comment>
<proteinExistence type="inferred from homology"/>
<dbReference type="EMBL" id="UWPJ01000016">
    <property type="protein sequence ID" value="VCU69937.1"/>
    <property type="molecule type" value="Genomic_DNA"/>
</dbReference>
<dbReference type="AlphaFoldDB" id="A0A3P4B0W3"/>
<keyword evidence="12" id="KW-0282">Flagellum</keyword>
<evidence type="ECO:0000313" key="12">
    <source>
        <dbReference type="EMBL" id="VCU69937.1"/>
    </source>
</evidence>
<keyword evidence="12" id="KW-0966">Cell projection</keyword>
<evidence type="ECO:0000313" key="13">
    <source>
        <dbReference type="Proteomes" id="UP000277294"/>
    </source>
</evidence>
<dbReference type="Gene3D" id="1.10.287.1700">
    <property type="match status" value="1"/>
</dbReference>
<keyword evidence="11" id="KW-0175">Coiled coil</keyword>
<evidence type="ECO:0000256" key="9">
    <source>
        <dbReference type="ARBA" id="ARBA00023136"/>
    </source>
</evidence>
<keyword evidence="9" id="KW-0472">Membrane</keyword>
<dbReference type="GO" id="GO:0006935">
    <property type="term" value="P:chemotaxis"/>
    <property type="evidence" value="ECO:0007669"/>
    <property type="project" value="UniProtKB-KW"/>
</dbReference>
<dbReference type="Proteomes" id="UP000277294">
    <property type="component" value="Unassembled WGS sequence"/>
</dbReference>
<sequence>MTSSATLSTLIDLAQGRKNKAAQEFAQAAAAHSHARERLTLIENYRADYETRMRDQAGAGLDGTLIGNYTRFIRQLSDAVEQQNQEVARCEQHLNATRAAFFEEERKLKSLEILAQREAQRQDAAQAKLLQKQVDEFAARRSFGPATGYAL</sequence>
<keyword evidence="13" id="KW-1185">Reference proteome</keyword>
<dbReference type="GO" id="GO:0015031">
    <property type="term" value="P:protein transport"/>
    <property type="evidence" value="ECO:0007669"/>
    <property type="project" value="UniProtKB-KW"/>
</dbReference>
<feature type="coiled-coil region" evidence="11">
    <location>
        <begin position="73"/>
        <end position="100"/>
    </location>
</feature>